<evidence type="ECO:0000313" key="1">
    <source>
        <dbReference type="EMBL" id="QHT83000.1"/>
    </source>
</evidence>
<sequence length="412" mass="46234">MSFDLNIENYKKGELEEIFNLKSGQYDSNAIEQKCAQLRDNVSSDKSIEQNVRMKTIIFLDEAKRVLASQLNSSNVVQKLANAYNMNPNLVDSGVIDAGNTFIIDKPKSAFANSYPGEFFPGVINPLKKRTTKQNLNIDTRFRENYYTSSSSNFHFDLPIKFSSVMQMQLAAFEMPFSYFNISKQRGNNFFSIKRESTGVNYVITIPDGNYTPESLVAYLNNYCTVTVTALNFVQFIYNIDGTGSGSGQLIVGVTTGNEGAYFTLNFQNDINGNPDTTNPLPLKLGWMLGFRNGIYSGNINYISEGLVDLTGSKYLYLVVDDYNNNVNNGFYSAFNSSVLNKNILARISTQPSPFGSTSQSNLSLITTPRQYFGPVDIQKLNIQLLDEYGRVIELNNMDYSFCLTFTSVYDI</sequence>
<organism evidence="1">
    <name type="scientific">viral metagenome</name>
    <dbReference type="NCBI Taxonomy" id="1070528"/>
    <lineage>
        <taxon>unclassified sequences</taxon>
        <taxon>metagenomes</taxon>
        <taxon>organismal metagenomes</taxon>
    </lineage>
</organism>
<dbReference type="EMBL" id="MN740005">
    <property type="protein sequence ID" value="QHT83000.1"/>
    <property type="molecule type" value="Genomic_DNA"/>
</dbReference>
<reference evidence="1" key="1">
    <citation type="journal article" date="2020" name="Nature">
        <title>Giant virus diversity and host interactions through global metagenomics.</title>
        <authorList>
            <person name="Schulz F."/>
            <person name="Roux S."/>
            <person name="Paez-Espino D."/>
            <person name="Jungbluth S."/>
            <person name="Walsh D.A."/>
            <person name="Denef V.J."/>
            <person name="McMahon K.D."/>
            <person name="Konstantinidis K.T."/>
            <person name="Eloe-Fadrosh E.A."/>
            <person name="Kyrpides N.C."/>
            <person name="Woyke T."/>
        </authorList>
    </citation>
    <scope>NUCLEOTIDE SEQUENCE</scope>
    <source>
        <strain evidence="1">GVMAG-M-3300023184-165</strain>
    </source>
</reference>
<protein>
    <submittedName>
        <fullName evidence="1">Uncharacterized protein</fullName>
    </submittedName>
</protein>
<name>A0A6C0HRK3_9ZZZZ</name>
<dbReference type="AlphaFoldDB" id="A0A6C0HRK3"/>
<proteinExistence type="predicted"/>
<accession>A0A6C0HRK3</accession>